<evidence type="ECO:0000256" key="7">
    <source>
        <dbReference type="RuleBase" id="RU361217"/>
    </source>
</evidence>
<comment type="catalytic activity">
    <reaction evidence="7">
        <text>a quinone + sn-glycerol 3-phosphate = dihydroxyacetone phosphate + a quinol</text>
        <dbReference type="Rhea" id="RHEA:18977"/>
        <dbReference type="ChEBI" id="CHEBI:24646"/>
        <dbReference type="ChEBI" id="CHEBI:57597"/>
        <dbReference type="ChEBI" id="CHEBI:57642"/>
        <dbReference type="ChEBI" id="CHEBI:132124"/>
        <dbReference type="EC" id="1.1.5.3"/>
    </reaction>
</comment>
<dbReference type="GO" id="GO:0006071">
    <property type="term" value="P:glycerol metabolic process"/>
    <property type="evidence" value="ECO:0007669"/>
    <property type="project" value="UniProtKB-KW"/>
</dbReference>
<evidence type="ECO:0000256" key="6">
    <source>
        <dbReference type="ARBA" id="ARBA00023002"/>
    </source>
</evidence>
<accession>A0A937G312</accession>
<evidence type="ECO:0000256" key="4">
    <source>
        <dbReference type="ARBA" id="ARBA00022798"/>
    </source>
</evidence>
<dbReference type="GO" id="GO:0009331">
    <property type="term" value="C:glycerol-3-phosphate dehydrogenase (FAD) complex"/>
    <property type="evidence" value="ECO:0007669"/>
    <property type="project" value="UniProtKB-UniRule"/>
</dbReference>
<dbReference type="GO" id="GO:0046168">
    <property type="term" value="P:glycerol-3-phosphate catabolic process"/>
    <property type="evidence" value="ECO:0007669"/>
    <property type="project" value="TreeGrafter"/>
</dbReference>
<dbReference type="PROSITE" id="PS00977">
    <property type="entry name" value="FAD_G3PDH_1"/>
    <property type="match status" value="1"/>
</dbReference>
<dbReference type="AlphaFoldDB" id="A0A937G312"/>
<keyword evidence="4" id="KW-0319">Glycerol metabolism</keyword>
<comment type="caution">
    <text evidence="10">The sequence shown here is derived from an EMBL/GenBank/DDBJ whole genome shotgun (WGS) entry which is preliminary data.</text>
</comment>
<dbReference type="Pfam" id="PF01266">
    <property type="entry name" value="DAO"/>
    <property type="match status" value="1"/>
</dbReference>
<gene>
    <name evidence="10" type="ORF">JMN32_22350</name>
</gene>
<feature type="domain" description="FAD dependent oxidoreductase" evidence="8">
    <location>
        <begin position="22"/>
        <end position="353"/>
    </location>
</feature>
<dbReference type="GO" id="GO:0004368">
    <property type="term" value="F:glycerol-3-phosphate dehydrogenase (quinone) activity"/>
    <property type="evidence" value="ECO:0007669"/>
    <property type="project" value="UniProtKB-EC"/>
</dbReference>
<organism evidence="10 11">
    <name type="scientific">Fulvivirga marina</name>
    <dbReference type="NCBI Taxonomy" id="2494733"/>
    <lineage>
        <taxon>Bacteria</taxon>
        <taxon>Pseudomonadati</taxon>
        <taxon>Bacteroidota</taxon>
        <taxon>Cytophagia</taxon>
        <taxon>Cytophagales</taxon>
        <taxon>Fulvivirgaceae</taxon>
        <taxon>Fulvivirga</taxon>
    </lineage>
</organism>
<evidence type="ECO:0000256" key="5">
    <source>
        <dbReference type="ARBA" id="ARBA00022827"/>
    </source>
</evidence>
<dbReference type="Proteomes" id="UP000614216">
    <property type="component" value="Unassembled WGS sequence"/>
</dbReference>
<dbReference type="Gene3D" id="3.30.9.10">
    <property type="entry name" value="D-Amino Acid Oxidase, subunit A, domain 2"/>
    <property type="match status" value="1"/>
</dbReference>
<reference evidence="10" key="1">
    <citation type="submission" date="2021-01" db="EMBL/GenBank/DDBJ databases">
        <title>Fulvivirga kasyanovii gen. nov., sp nov., a novel member of the phylum Bacteroidetes isolated from seawater in a mussel farm.</title>
        <authorList>
            <person name="Zhao L.-H."/>
            <person name="Wang Z.-J."/>
        </authorList>
    </citation>
    <scope>NUCLEOTIDE SEQUENCE</scope>
    <source>
        <strain evidence="10">29W222</strain>
    </source>
</reference>
<dbReference type="Pfam" id="PF16901">
    <property type="entry name" value="DAO_C"/>
    <property type="match status" value="1"/>
</dbReference>
<dbReference type="InterPro" id="IPR000447">
    <property type="entry name" value="G3P_DH_FAD-dep"/>
</dbReference>
<evidence type="ECO:0000256" key="1">
    <source>
        <dbReference type="ARBA" id="ARBA00001974"/>
    </source>
</evidence>
<evidence type="ECO:0000313" key="11">
    <source>
        <dbReference type="Proteomes" id="UP000614216"/>
    </source>
</evidence>
<keyword evidence="11" id="KW-1185">Reference proteome</keyword>
<proteinExistence type="inferred from homology"/>
<comment type="similarity">
    <text evidence="2 7">Belongs to the FAD-dependent glycerol-3-phosphate dehydrogenase family.</text>
</comment>
<feature type="domain" description="Alpha-glycerophosphate oxidase C-terminal" evidence="9">
    <location>
        <begin position="405"/>
        <end position="521"/>
    </location>
</feature>
<dbReference type="InterPro" id="IPR006076">
    <property type="entry name" value="FAD-dep_OxRdtase"/>
</dbReference>
<dbReference type="PANTHER" id="PTHR11985:SF35">
    <property type="entry name" value="ANAEROBIC GLYCEROL-3-PHOSPHATE DEHYDROGENASE SUBUNIT A"/>
    <property type="match status" value="1"/>
</dbReference>
<keyword evidence="6 7" id="KW-0560">Oxidoreductase</keyword>
<evidence type="ECO:0000256" key="3">
    <source>
        <dbReference type="ARBA" id="ARBA00022630"/>
    </source>
</evidence>
<dbReference type="PANTHER" id="PTHR11985">
    <property type="entry name" value="GLYCEROL-3-PHOSPHATE DEHYDROGENASE"/>
    <property type="match status" value="1"/>
</dbReference>
<dbReference type="EC" id="1.1.5.3" evidence="7"/>
<dbReference type="PRINTS" id="PR01001">
    <property type="entry name" value="FADG3PDH"/>
</dbReference>
<dbReference type="Gene3D" id="3.50.50.60">
    <property type="entry name" value="FAD/NAD(P)-binding domain"/>
    <property type="match status" value="1"/>
</dbReference>
<comment type="cofactor">
    <cofactor evidence="1 7">
        <name>FAD</name>
        <dbReference type="ChEBI" id="CHEBI:57692"/>
    </cofactor>
</comment>
<dbReference type="InterPro" id="IPR038299">
    <property type="entry name" value="DAO_C_sf"/>
</dbReference>
<name>A0A937G312_9BACT</name>
<dbReference type="InterPro" id="IPR036188">
    <property type="entry name" value="FAD/NAD-bd_sf"/>
</dbReference>
<dbReference type="InterPro" id="IPR031656">
    <property type="entry name" value="DAO_C"/>
</dbReference>
<evidence type="ECO:0000259" key="8">
    <source>
        <dbReference type="Pfam" id="PF01266"/>
    </source>
</evidence>
<evidence type="ECO:0000313" key="10">
    <source>
        <dbReference type="EMBL" id="MBL6449070.1"/>
    </source>
</evidence>
<dbReference type="Gene3D" id="1.10.8.870">
    <property type="entry name" value="Alpha-glycerophosphate oxidase, cap domain"/>
    <property type="match status" value="1"/>
</dbReference>
<sequence length="543" mass="60621">MITLSALDRPVLLGELQSARFDLLVIGGGITGVGIALDAASRGLKVALVEKEDFASGTSSRSTKLIHGGLRYLKQFEIALVREVGRERATLHRLAPHLVTAEKMLLPLIKGGNFGKLLTSFGLMVYDVLADVQSADQRKMLDREEALAKEPLLDKEKLEGAGIYAEYRTDDARLTIEVMKAAAHFGATCLNYVEAHEFTYESNQITGVKARDILNGASFAVRADLVVSATGPWVDEIRKKDQSLEGKRLHLTKGVHIVVDHEKLPVKQAVYFDVPDGRMIFAIPRGEITYIGTTDTDYFGDKEHVLTNQEDVEYLIDAVNHAFANTEINIEDVKSSWAGLRPLIHEEGKSASELSRKDEIFVSDTGLISIAGGKLTGYRKMAERVIDLVVKKLKDKGLSKELGGCRTDQIPLGGGKFMDALSIKRYAESLEGEIDRSEANYLVANYGTQTEEILRERKEKTAFGLLEAECHYCIEHEMVNTLCDFFIRRTGRLYFNVESVKTHYKLLAKYMQSQFGWPQERLDAEIKNIEQAIFEASHFDPIK</sequence>
<keyword evidence="3 7" id="KW-0285">Flavoprotein</keyword>
<dbReference type="SUPFAM" id="SSF54373">
    <property type="entry name" value="FAD-linked reductases, C-terminal domain"/>
    <property type="match status" value="1"/>
</dbReference>
<keyword evidence="5" id="KW-0274">FAD</keyword>
<dbReference type="SUPFAM" id="SSF51905">
    <property type="entry name" value="FAD/NAD(P)-binding domain"/>
    <property type="match status" value="1"/>
</dbReference>
<dbReference type="RefSeq" id="WP_202858600.1">
    <property type="nucleotide sequence ID" value="NZ_JAEUGD010000066.1"/>
</dbReference>
<evidence type="ECO:0000256" key="2">
    <source>
        <dbReference type="ARBA" id="ARBA00007330"/>
    </source>
</evidence>
<dbReference type="PROSITE" id="PS00978">
    <property type="entry name" value="FAD_G3PDH_2"/>
    <property type="match status" value="1"/>
</dbReference>
<evidence type="ECO:0000259" key="9">
    <source>
        <dbReference type="Pfam" id="PF16901"/>
    </source>
</evidence>
<dbReference type="EMBL" id="JAEUGD010000066">
    <property type="protein sequence ID" value="MBL6449070.1"/>
    <property type="molecule type" value="Genomic_DNA"/>
</dbReference>
<protein>
    <recommendedName>
        <fullName evidence="7">Glycerol-3-phosphate dehydrogenase</fullName>
        <ecNumber evidence="7">1.1.5.3</ecNumber>
    </recommendedName>
</protein>